<name>A8S390_ENTBW</name>
<sequence length="47" mass="5470">MRYPQPRWAAEELPFPVLNRFGRSEGIPSPSWRHLVMSSFLMIAIPT</sequence>
<dbReference type="AlphaFoldDB" id="A8S390"/>
<protein>
    <submittedName>
        <fullName evidence="1">Uncharacterized protein</fullName>
    </submittedName>
</protein>
<proteinExistence type="predicted"/>
<accession>A8S390</accession>
<dbReference type="PaxDb" id="411902-CLOBOL_06533"/>
<gene>
    <name evidence="1" type="ORF">CLOBOL_06533</name>
</gene>
<reference evidence="1 2" key="2">
    <citation type="submission" date="2007-09" db="EMBL/GenBank/DDBJ databases">
        <title>Draft genome sequence of Clostridium bolteae (ATCC BAA-613).</title>
        <authorList>
            <person name="Sudarsanam P."/>
            <person name="Ley R."/>
            <person name="Guruge J."/>
            <person name="Turnbaugh P.J."/>
            <person name="Mahowald M."/>
            <person name="Liep D."/>
            <person name="Gordon J."/>
        </authorList>
    </citation>
    <scope>NUCLEOTIDE SEQUENCE [LARGE SCALE GENOMIC DNA]</scope>
    <source>
        <strain evidence="2">ATCC BAA-613 / DSM 15670 / CCUG 46953 / JCM 12243 / WAL 16351</strain>
    </source>
</reference>
<reference evidence="1 2" key="1">
    <citation type="submission" date="2007-08" db="EMBL/GenBank/DDBJ databases">
        <authorList>
            <person name="Fulton L."/>
            <person name="Clifton S."/>
            <person name="Fulton B."/>
            <person name="Xu J."/>
            <person name="Minx P."/>
            <person name="Pepin K.H."/>
            <person name="Johnson M."/>
            <person name="Thiruvilangam P."/>
            <person name="Bhonagiri V."/>
            <person name="Nash W.E."/>
            <person name="Mardis E.R."/>
            <person name="Wilson R.K."/>
        </authorList>
    </citation>
    <scope>NUCLEOTIDE SEQUENCE [LARGE SCALE GENOMIC DNA]</scope>
    <source>
        <strain evidence="2">ATCC BAA-613 / DSM 15670 / CCUG 46953 / JCM 12243 / WAL 16351</strain>
    </source>
</reference>
<evidence type="ECO:0000313" key="2">
    <source>
        <dbReference type="Proteomes" id="UP000005396"/>
    </source>
</evidence>
<evidence type="ECO:0000313" key="1">
    <source>
        <dbReference type="EMBL" id="EDP13210.1"/>
    </source>
</evidence>
<organism evidence="1 2">
    <name type="scientific">Enterocloster bolteae (strain ATCC BAA-613 / DSM 15670 / CCUG 46953 / JCM 12243 / WAL 16351)</name>
    <name type="common">Clostridium bolteae</name>
    <dbReference type="NCBI Taxonomy" id="411902"/>
    <lineage>
        <taxon>Bacteria</taxon>
        <taxon>Bacillati</taxon>
        <taxon>Bacillota</taxon>
        <taxon>Clostridia</taxon>
        <taxon>Lachnospirales</taxon>
        <taxon>Lachnospiraceae</taxon>
        <taxon>Enterocloster</taxon>
    </lineage>
</organism>
<dbReference type="EMBL" id="ABCC02000055">
    <property type="protein sequence ID" value="EDP13210.1"/>
    <property type="molecule type" value="Genomic_DNA"/>
</dbReference>
<dbReference type="HOGENOM" id="CLU_3166395_0_0_9"/>
<comment type="caution">
    <text evidence="1">The sequence shown here is derived from an EMBL/GenBank/DDBJ whole genome shotgun (WGS) entry which is preliminary data.</text>
</comment>
<dbReference type="Proteomes" id="UP000005396">
    <property type="component" value="Unassembled WGS sequence"/>
</dbReference>